<feature type="coiled-coil region" evidence="1">
    <location>
        <begin position="310"/>
        <end position="349"/>
    </location>
</feature>
<accession>A0A1Q9ER76</accession>
<gene>
    <name evidence="2" type="ORF">AK812_SmicGene6435</name>
</gene>
<dbReference type="AlphaFoldDB" id="A0A1Q9ER76"/>
<dbReference type="Proteomes" id="UP000186817">
    <property type="component" value="Unassembled WGS sequence"/>
</dbReference>
<dbReference type="InterPro" id="IPR036691">
    <property type="entry name" value="Endo/exonu/phosph_ase_sf"/>
</dbReference>
<comment type="caution">
    <text evidence="2">The sequence shown here is derived from an EMBL/GenBank/DDBJ whole genome shotgun (WGS) entry which is preliminary data.</text>
</comment>
<sequence>MITFNAGGLSAAAYDELMIWLHQPQCARYSIVVIEETWWKQDSMYSDQNWNFVHSAGSTGTQGKNTGILVMIRKSFVPEGCIKHRVVVPGRVLHVRLEQQKNFHLVCVYQHAWSHQIAQETMLARRDKVWEAIRRHVHFQMRGSLNKPTGNIKADDPLEWCFAWAERRLKALPDENLELLRKNLADGILLLTRFSGLDAPTLVKTSFDFAQLREAVGAGSAQAVAFGEDVRRSLVGAQIDTPQALNEHVLPILARHFPKAPGQARARPWQHHALQARYPRLWQLRRALGVGPPPGLHRLSGHVLRYWRLLVIYQREAREAKRASRALRKQYLRDELRQAENAYQRGDQKGLFEVMRRLAPKQRKAKVQLRGEDGRILSNAEELRVFTEYCQGLFSQALAPVLVHFADKDTGGKIIA</sequence>
<evidence type="ECO:0000313" key="3">
    <source>
        <dbReference type="Proteomes" id="UP000186817"/>
    </source>
</evidence>
<protein>
    <submittedName>
        <fullName evidence="2">Uncharacterized protein</fullName>
    </submittedName>
</protein>
<proteinExistence type="predicted"/>
<evidence type="ECO:0000313" key="2">
    <source>
        <dbReference type="EMBL" id="OLQ09925.1"/>
    </source>
</evidence>
<keyword evidence="1" id="KW-0175">Coiled coil</keyword>
<dbReference type="OrthoDB" id="421164at2759"/>
<dbReference type="EMBL" id="LSRX01000087">
    <property type="protein sequence ID" value="OLQ09925.1"/>
    <property type="molecule type" value="Genomic_DNA"/>
</dbReference>
<name>A0A1Q9ER76_SYMMI</name>
<feature type="non-terminal residue" evidence="2">
    <location>
        <position position="416"/>
    </location>
</feature>
<dbReference type="SUPFAM" id="SSF56219">
    <property type="entry name" value="DNase I-like"/>
    <property type="match status" value="1"/>
</dbReference>
<evidence type="ECO:0000256" key="1">
    <source>
        <dbReference type="SAM" id="Coils"/>
    </source>
</evidence>
<reference evidence="2 3" key="1">
    <citation type="submission" date="2016-02" db="EMBL/GenBank/DDBJ databases">
        <title>Genome analysis of coral dinoflagellate symbionts highlights evolutionary adaptations to a symbiotic lifestyle.</title>
        <authorList>
            <person name="Aranda M."/>
            <person name="Li Y."/>
            <person name="Liew Y.J."/>
            <person name="Baumgarten S."/>
            <person name="Simakov O."/>
            <person name="Wilson M."/>
            <person name="Piel J."/>
            <person name="Ashoor H."/>
            <person name="Bougouffa S."/>
            <person name="Bajic V.B."/>
            <person name="Ryu T."/>
            <person name="Ravasi T."/>
            <person name="Bayer T."/>
            <person name="Micklem G."/>
            <person name="Kim H."/>
            <person name="Bhak J."/>
            <person name="Lajeunesse T.C."/>
            <person name="Voolstra C.R."/>
        </authorList>
    </citation>
    <scope>NUCLEOTIDE SEQUENCE [LARGE SCALE GENOMIC DNA]</scope>
    <source>
        <strain evidence="2 3">CCMP2467</strain>
    </source>
</reference>
<organism evidence="2 3">
    <name type="scientific">Symbiodinium microadriaticum</name>
    <name type="common">Dinoflagellate</name>
    <name type="synonym">Zooxanthella microadriatica</name>
    <dbReference type="NCBI Taxonomy" id="2951"/>
    <lineage>
        <taxon>Eukaryota</taxon>
        <taxon>Sar</taxon>
        <taxon>Alveolata</taxon>
        <taxon>Dinophyceae</taxon>
        <taxon>Suessiales</taxon>
        <taxon>Symbiodiniaceae</taxon>
        <taxon>Symbiodinium</taxon>
    </lineage>
</organism>
<dbReference type="Gene3D" id="3.60.10.10">
    <property type="entry name" value="Endonuclease/exonuclease/phosphatase"/>
    <property type="match status" value="1"/>
</dbReference>
<keyword evidence="3" id="KW-1185">Reference proteome</keyword>